<proteinExistence type="predicted"/>
<dbReference type="InterPro" id="IPR015943">
    <property type="entry name" value="WD40/YVTN_repeat-like_dom_sf"/>
</dbReference>
<name>A0A9P6KY79_9MICR</name>
<sequence length="329" mass="37292">MINCIGFLPKGIDIEKLKDYKPDQEILKKLEYLDLPIIENKEEPSEESENNDFVVESDLVVFSTPNNSELSYLQFHVFDKELDDFVIHHDIYVFSSINDTEYININNQHCVALGTFENYVMLYDALVKNPMTPQVLLEGHSGAVMAVTTDNSNYSLFSGSEDRSVIEWDLEKLCVKNKAEYCQVVEKLCVSEDILIFGNQQSIYLPSSGEEYKVEGTVENCMIEGNNIYIGDSSGVLTVLDIRNMKKSKTIKKVSEDPLTGLDVLRGYVSVSSLGGDLFIFDSSSFETKFSHNVKSELYSVKLSEENVLFFGDASDTLHIKRIEEYISF</sequence>
<dbReference type="InterPro" id="IPR036322">
    <property type="entry name" value="WD40_repeat_dom_sf"/>
</dbReference>
<dbReference type="Proteomes" id="UP000740883">
    <property type="component" value="Unassembled WGS sequence"/>
</dbReference>
<evidence type="ECO:0000313" key="2">
    <source>
        <dbReference type="EMBL" id="KAF9761865.1"/>
    </source>
</evidence>
<dbReference type="PROSITE" id="PS50082">
    <property type="entry name" value="WD_REPEATS_2"/>
    <property type="match status" value="1"/>
</dbReference>
<organism evidence="2 3">
    <name type="scientific">Nosema granulosis</name>
    <dbReference type="NCBI Taxonomy" id="83296"/>
    <lineage>
        <taxon>Eukaryota</taxon>
        <taxon>Fungi</taxon>
        <taxon>Fungi incertae sedis</taxon>
        <taxon>Microsporidia</taxon>
        <taxon>Nosematidae</taxon>
        <taxon>Nosema</taxon>
    </lineage>
</organism>
<evidence type="ECO:0000256" key="1">
    <source>
        <dbReference type="PROSITE-ProRule" id="PRU00221"/>
    </source>
</evidence>
<evidence type="ECO:0000313" key="3">
    <source>
        <dbReference type="Proteomes" id="UP000740883"/>
    </source>
</evidence>
<dbReference type="Gene3D" id="2.130.10.10">
    <property type="entry name" value="YVTN repeat-like/Quinoprotein amine dehydrogenase"/>
    <property type="match status" value="1"/>
</dbReference>
<dbReference type="InterPro" id="IPR001680">
    <property type="entry name" value="WD40_rpt"/>
</dbReference>
<evidence type="ECO:0008006" key="4">
    <source>
        <dbReference type="Google" id="ProtNLM"/>
    </source>
</evidence>
<feature type="repeat" description="WD" evidence="1">
    <location>
        <begin position="137"/>
        <end position="171"/>
    </location>
</feature>
<reference evidence="2 3" key="1">
    <citation type="journal article" date="2020" name="Genome Biol. Evol.">
        <title>Comparative genomics of strictly vertically transmitted, feminizing microsporidia endosymbionts of amphipod crustaceans.</title>
        <authorList>
            <person name="Cormier A."/>
            <person name="Chebbi M.A."/>
            <person name="Giraud I."/>
            <person name="Wattier R."/>
            <person name="Teixeira M."/>
            <person name="Gilbert C."/>
            <person name="Rigaud T."/>
            <person name="Cordaux R."/>
        </authorList>
    </citation>
    <scope>NUCLEOTIDE SEQUENCE [LARGE SCALE GENOMIC DNA]</scope>
    <source>
        <strain evidence="2 3">Ou3-Ou53</strain>
    </source>
</reference>
<comment type="caution">
    <text evidence="2">The sequence shown here is derived from an EMBL/GenBank/DDBJ whole genome shotgun (WGS) entry which is preliminary data.</text>
</comment>
<gene>
    <name evidence="2" type="ORF">NGRA_2368</name>
</gene>
<dbReference type="AlphaFoldDB" id="A0A9P6KY79"/>
<dbReference type="OrthoDB" id="270624at2759"/>
<keyword evidence="1" id="KW-0853">WD repeat</keyword>
<dbReference type="PROSITE" id="PS50294">
    <property type="entry name" value="WD_REPEATS_REGION"/>
    <property type="match status" value="1"/>
</dbReference>
<dbReference type="SMART" id="SM00320">
    <property type="entry name" value="WD40"/>
    <property type="match status" value="2"/>
</dbReference>
<dbReference type="SUPFAM" id="SSF50978">
    <property type="entry name" value="WD40 repeat-like"/>
    <property type="match status" value="1"/>
</dbReference>
<dbReference type="EMBL" id="SBJO01000251">
    <property type="protein sequence ID" value="KAF9761865.1"/>
    <property type="molecule type" value="Genomic_DNA"/>
</dbReference>
<keyword evidence="3" id="KW-1185">Reference proteome</keyword>
<protein>
    <recommendedName>
        <fullName evidence="4">Periodic tryptophan protein 1</fullName>
    </recommendedName>
</protein>
<accession>A0A9P6KY79</accession>